<comment type="subcellular location">
    <subcellularLocation>
        <location evidence="1">Membrane</location>
        <topology evidence="1">Multi-pass membrane protein</topology>
    </subcellularLocation>
</comment>
<dbReference type="EMBL" id="QWVS01000011">
    <property type="protein sequence ID" value="RID87592.1"/>
    <property type="molecule type" value="Genomic_DNA"/>
</dbReference>
<feature type="transmembrane region" description="Helical" evidence="5">
    <location>
        <begin position="37"/>
        <end position="55"/>
    </location>
</feature>
<feature type="transmembrane region" description="Helical" evidence="5">
    <location>
        <begin position="225"/>
        <end position="241"/>
    </location>
</feature>
<dbReference type="AlphaFoldDB" id="A0A398BCN2"/>
<dbReference type="PANTHER" id="PTHR11040:SF70">
    <property type="entry name" value="OS05G0316100 PROTEIN"/>
    <property type="match status" value="1"/>
</dbReference>
<reference evidence="6 7" key="1">
    <citation type="submission" date="2018-08" db="EMBL/GenBank/DDBJ databases">
        <title>Bacillus jemisoniae sp. nov., Bacillus chryseoplanitiae sp. nov., Bacillus resnikiae sp. nov., and Bacillus frankliniae sp. nov., isolated from Viking spacecraft and associated surfaces.</title>
        <authorList>
            <person name="Seuylemezian A."/>
            <person name="Vaishampayan P."/>
        </authorList>
    </citation>
    <scope>NUCLEOTIDE SEQUENCE [LARGE SCALE GENOMIC DNA]</scope>
    <source>
        <strain evidence="6 7">MA001</strain>
    </source>
</reference>
<feature type="transmembrane region" description="Helical" evidence="5">
    <location>
        <begin position="61"/>
        <end position="81"/>
    </location>
</feature>
<name>A0A398BCN2_9BACI</name>
<evidence type="ECO:0000313" key="6">
    <source>
        <dbReference type="EMBL" id="RID87592.1"/>
    </source>
</evidence>
<dbReference type="GO" id="GO:0005385">
    <property type="term" value="F:zinc ion transmembrane transporter activity"/>
    <property type="evidence" value="ECO:0007669"/>
    <property type="project" value="TreeGrafter"/>
</dbReference>
<protein>
    <submittedName>
        <fullName evidence="6">ZIP family metal transporter</fullName>
    </submittedName>
</protein>
<dbReference type="Pfam" id="PF02535">
    <property type="entry name" value="Zip"/>
    <property type="match status" value="1"/>
</dbReference>
<evidence type="ECO:0000313" key="7">
    <source>
        <dbReference type="Proteomes" id="UP000266016"/>
    </source>
</evidence>
<proteinExistence type="predicted"/>
<accession>A0A398BCN2</accession>
<dbReference type="GO" id="GO:0016020">
    <property type="term" value="C:membrane"/>
    <property type="evidence" value="ECO:0007669"/>
    <property type="project" value="UniProtKB-SubCell"/>
</dbReference>
<gene>
    <name evidence="6" type="ORF">D1953_05245</name>
</gene>
<evidence type="ECO:0000256" key="5">
    <source>
        <dbReference type="SAM" id="Phobius"/>
    </source>
</evidence>
<dbReference type="Proteomes" id="UP000266016">
    <property type="component" value="Unassembled WGS sequence"/>
</dbReference>
<evidence type="ECO:0000256" key="1">
    <source>
        <dbReference type="ARBA" id="ARBA00004141"/>
    </source>
</evidence>
<feature type="transmembrane region" description="Helical" evidence="5">
    <location>
        <begin position="192"/>
        <end position="213"/>
    </location>
</feature>
<feature type="transmembrane region" description="Helical" evidence="5">
    <location>
        <begin position="136"/>
        <end position="156"/>
    </location>
</feature>
<organism evidence="6 7">
    <name type="scientific">Peribacillus asahii</name>
    <dbReference type="NCBI Taxonomy" id="228899"/>
    <lineage>
        <taxon>Bacteria</taxon>
        <taxon>Bacillati</taxon>
        <taxon>Bacillota</taxon>
        <taxon>Bacilli</taxon>
        <taxon>Bacillales</taxon>
        <taxon>Bacillaceae</taxon>
        <taxon>Peribacillus</taxon>
    </lineage>
</organism>
<keyword evidence="7" id="KW-1185">Reference proteome</keyword>
<comment type="caution">
    <text evidence="6">The sequence shown here is derived from an EMBL/GenBank/DDBJ whole genome shotgun (WGS) entry which is preliminary data.</text>
</comment>
<feature type="transmembrane region" description="Helical" evidence="5">
    <location>
        <begin position="163"/>
        <end position="186"/>
    </location>
</feature>
<dbReference type="InterPro" id="IPR003689">
    <property type="entry name" value="ZIP"/>
</dbReference>
<evidence type="ECO:0000256" key="3">
    <source>
        <dbReference type="ARBA" id="ARBA00022989"/>
    </source>
</evidence>
<keyword evidence="3 5" id="KW-1133">Transmembrane helix</keyword>
<dbReference type="PANTHER" id="PTHR11040">
    <property type="entry name" value="ZINC/IRON TRANSPORTER"/>
    <property type="match status" value="1"/>
</dbReference>
<keyword evidence="2 5" id="KW-0812">Transmembrane</keyword>
<evidence type="ECO:0000256" key="2">
    <source>
        <dbReference type="ARBA" id="ARBA00022692"/>
    </source>
</evidence>
<feature type="transmembrane region" description="Helical" evidence="5">
    <location>
        <begin position="6"/>
        <end position="25"/>
    </location>
</feature>
<keyword evidence="4 5" id="KW-0472">Membrane</keyword>
<evidence type="ECO:0000256" key="4">
    <source>
        <dbReference type="ARBA" id="ARBA00023136"/>
    </source>
</evidence>
<dbReference type="RefSeq" id="WP_119116109.1">
    <property type="nucleotide sequence ID" value="NZ_QWVS01000011.1"/>
</dbReference>
<sequence length="243" mass="26107">MSEILIGSILSALSTGVGALPILFLKNTISHRFRDTLLAFTAGIMMAASIMSLIPESLANGSYIQLVIGIFLGVLTLTLLEKNIPHMDLDHNKSGIEFDEKALLIVTAITLHNIPEGLSVGVSYASDSASETGNLIAFAIGLQNAPEGLLVALFLFNQKISKLKAFIIATLTGSIEIVTSLLGYYLTSYITFLVPYGLAFAAGAMLFIIYKELIPESHGDGNEQSSTYSFIIGLLFMILLLEI</sequence>